<dbReference type="SUPFAM" id="SSF69287">
    <property type="entry name" value="Urease metallochaperone UreE, N-terminal domain"/>
    <property type="match status" value="1"/>
</dbReference>
<dbReference type="InterPro" id="IPR004029">
    <property type="entry name" value="UreE_N"/>
</dbReference>
<keyword evidence="8" id="KW-1185">Reference proteome</keyword>
<feature type="compositionally biased region" description="Basic residues" evidence="5">
    <location>
        <begin position="227"/>
        <end position="240"/>
    </location>
</feature>
<dbReference type="PIRSF" id="PIRSF036402">
    <property type="entry name" value="Ureas_acces_UreE"/>
    <property type="match status" value="1"/>
</dbReference>
<sequence length="240" mass="27406">MIIIEKVLGNIKEDSTWQARKKESQVDILRLDQHEAQKSRCRKHTEKGQDLGIALDRNVLLADGDVLFYDEATNTMIIVEISLRDVLVVDLSHLATMPVDAQIRVSFELGHALGNQHWKAVLKENHVYVPLSVSKEVMASVMRTHGFDETAFKFVPGGEILPKMSRSEARLLFGGSEETHTHVHVSPQGHPYSHSHDDHHHDHDHNHSHEAHHEHSHEHHHGDQTHTHSHTHPHSHDHKH</sequence>
<dbReference type="Proteomes" id="UP001449178">
    <property type="component" value="Chromosome"/>
</dbReference>
<evidence type="ECO:0000313" key="8">
    <source>
        <dbReference type="Proteomes" id="UP001449178"/>
    </source>
</evidence>
<accession>A0ABZ3C108</accession>
<name>A0ABZ3C108_9GAMM</name>
<evidence type="ECO:0000256" key="5">
    <source>
        <dbReference type="SAM" id="MobiDB-lite"/>
    </source>
</evidence>
<evidence type="ECO:0000256" key="3">
    <source>
        <dbReference type="ARBA" id="ARBA00023186"/>
    </source>
</evidence>
<dbReference type="InterPro" id="IPR012406">
    <property type="entry name" value="UreE"/>
</dbReference>
<evidence type="ECO:0000313" key="7">
    <source>
        <dbReference type="EMBL" id="WZW88465.1"/>
    </source>
</evidence>
<keyword evidence="3 4" id="KW-0143">Chaperone</keyword>
<dbReference type="Gene3D" id="2.60.260.20">
    <property type="entry name" value="Urease metallochaperone UreE, N-terminal domain"/>
    <property type="match status" value="1"/>
</dbReference>
<proteinExistence type="inferred from homology"/>
<feature type="compositionally biased region" description="Basic and acidic residues" evidence="5">
    <location>
        <begin position="194"/>
        <end position="226"/>
    </location>
</feature>
<dbReference type="CDD" id="cd00571">
    <property type="entry name" value="UreE"/>
    <property type="match status" value="1"/>
</dbReference>
<keyword evidence="1 4" id="KW-0963">Cytoplasm</keyword>
<organism evidence="7 8">
    <name type="scientific">Ignatzschineria larvae DSM 13226</name>
    <dbReference type="NCBI Taxonomy" id="1111732"/>
    <lineage>
        <taxon>Bacteria</taxon>
        <taxon>Pseudomonadati</taxon>
        <taxon>Pseudomonadota</taxon>
        <taxon>Gammaproteobacteria</taxon>
        <taxon>Cardiobacteriales</taxon>
        <taxon>Ignatzschineriaceae</taxon>
        <taxon>Ignatzschineria</taxon>
    </lineage>
</organism>
<evidence type="ECO:0000256" key="2">
    <source>
        <dbReference type="ARBA" id="ARBA00022596"/>
    </source>
</evidence>
<feature type="region of interest" description="Disordered" evidence="5">
    <location>
        <begin position="181"/>
        <end position="240"/>
    </location>
</feature>
<dbReference type="SMART" id="SM00988">
    <property type="entry name" value="UreE_N"/>
    <property type="match status" value="1"/>
</dbReference>
<reference evidence="7 8" key="1">
    <citation type="submission" date="2024-03" db="EMBL/GenBank/DDBJ databases">
        <title>Complete Genome Sequence and Annotation of Ignatzschineria larvae DSM 13226.</title>
        <authorList>
            <person name="Cantrell E."/>
            <person name="Burcham Z.M."/>
        </authorList>
    </citation>
    <scope>NUCLEOTIDE SEQUENCE [LARGE SCALE GENOMIC DNA]</scope>
    <source>
        <strain evidence="7 8">DSM 13226</strain>
    </source>
</reference>
<feature type="domain" description="UreE urease accessory N-terminal" evidence="6">
    <location>
        <begin position="11"/>
        <end position="75"/>
    </location>
</feature>
<comment type="function">
    <text evidence="4">Involved in urease metallocenter assembly. Binds nickel. Probably functions as a nickel donor during metallocenter assembly.</text>
</comment>
<protein>
    <recommendedName>
        <fullName evidence="4">Urease accessory protein UreE</fullName>
    </recommendedName>
</protein>
<dbReference type="RefSeq" id="WP_026879108.1">
    <property type="nucleotide sequence ID" value="NZ_AZOD01000024.1"/>
</dbReference>
<dbReference type="Pfam" id="PF02814">
    <property type="entry name" value="UreE_N"/>
    <property type="match status" value="1"/>
</dbReference>
<gene>
    <name evidence="4" type="primary">ureE</name>
    <name evidence="7" type="ORF">WMO13_03515</name>
</gene>
<evidence type="ECO:0000256" key="4">
    <source>
        <dbReference type="HAMAP-Rule" id="MF_00822"/>
    </source>
</evidence>
<dbReference type="InterPro" id="IPR036118">
    <property type="entry name" value="UreE_N_sf"/>
</dbReference>
<keyword evidence="2 4" id="KW-0533">Nickel</keyword>
<evidence type="ECO:0000259" key="6">
    <source>
        <dbReference type="SMART" id="SM00988"/>
    </source>
</evidence>
<evidence type="ECO:0000256" key="1">
    <source>
        <dbReference type="ARBA" id="ARBA00022490"/>
    </source>
</evidence>
<dbReference type="EMBL" id="CP150637">
    <property type="protein sequence ID" value="WZW88465.1"/>
    <property type="molecule type" value="Genomic_DNA"/>
</dbReference>
<dbReference type="HAMAP" id="MF_00822">
    <property type="entry name" value="UreE"/>
    <property type="match status" value="1"/>
</dbReference>
<comment type="similarity">
    <text evidence="4">Belongs to the UreE family.</text>
</comment>
<comment type="subcellular location">
    <subcellularLocation>
        <location evidence="4">Cytoplasm</location>
    </subcellularLocation>
</comment>